<evidence type="ECO:0000313" key="10">
    <source>
        <dbReference type="Proteomes" id="UP001416393"/>
    </source>
</evidence>
<sequence length="437" mass="50924">MAVSSNFTSSYMFLLIESNQRELSEFTASYINTKIILFLALMVVSFFVIRKKKLEIKNSKKVLFGALFFLGIIATLKLTGLIENNAYHNIVRGTYGYFELQKSVKFNTEISKEDIQITADNEVLVVVLGESTTSGHMQLYGYKRETTPLLSAFKSSLFVYNNVISTDVFTLKAVPKILTSLDNTSTEDTTTNLIEIFNKAGYKTYWLSNQRPISFHDNAISKIASASYQFKFYNHKIDKHTTILDEIIFPDYKDILNQSGKKVVFLRLIGTHFDYNKRYPKTYNKFVSDANATKKETVINYYDNAVLYNDFIVYSLIKELQERPEKSALLYLSDHGENVYDNTDFFGRSETILRKCMFEIPFFVWVSKDFQLPKDFEYKPNRVFMADHTYESIGHLFGVMYKDMDARKSIFSNTFKERKRKVMDNIDFDTYFLEKHD</sequence>
<protein>
    <submittedName>
        <fullName evidence="9">Phosphoethanolamine transferase</fullName>
    </submittedName>
</protein>
<accession>A0ABV0A6H6</accession>
<evidence type="ECO:0000313" key="9">
    <source>
        <dbReference type="EMBL" id="MEN3322628.1"/>
    </source>
</evidence>
<evidence type="ECO:0000256" key="1">
    <source>
        <dbReference type="ARBA" id="ARBA00004651"/>
    </source>
</evidence>
<evidence type="ECO:0000256" key="6">
    <source>
        <dbReference type="ARBA" id="ARBA00023136"/>
    </source>
</evidence>
<comment type="subcellular location">
    <subcellularLocation>
        <location evidence="1">Cell membrane</location>
        <topology evidence="1">Multi-pass membrane protein</topology>
    </subcellularLocation>
</comment>
<dbReference type="InterPro" id="IPR040423">
    <property type="entry name" value="PEA_transferase"/>
</dbReference>
<reference evidence="9 10" key="1">
    <citation type="submission" date="2024-01" db="EMBL/GenBank/DDBJ databases">
        <title>Mariniflexile litorale sp. nov., isolated from the shallow sediments of the Sea of Japan.</title>
        <authorList>
            <person name="Romanenko L."/>
            <person name="Bystritskaya E."/>
            <person name="Isaeva M."/>
        </authorList>
    </citation>
    <scope>NUCLEOTIDE SEQUENCE [LARGE SCALE GENOMIC DNA]</scope>
    <source>
        <strain evidence="9 10">KCTC 32427</strain>
    </source>
</reference>
<dbReference type="PANTHER" id="PTHR30443">
    <property type="entry name" value="INNER MEMBRANE PROTEIN"/>
    <property type="match status" value="1"/>
</dbReference>
<dbReference type="PANTHER" id="PTHR30443:SF2">
    <property type="entry name" value="PHOSPHOETHANOLAMINE TRANSFERASE EPTC"/>
    <property type="match status" value="1"/>
</dbReference>
<comment type="caution">
    <text evidence="9">The sequence shown here is derived from an EMBL/GenBank/DDBJ whole genome shotgun (WGS) entry which is preliminary data.</text>
</comment>
<feature type="domain" description="Sulfatase N-terminal" evidence="8">
    <location>
        <begin position="124"/>
        <end position="372"/>
    </location>
</feature>
<dbReference type="InterPro" id="IPR000917">
    <property type="entry name" value="Sulfatase_N"/>
</dbReference>
<dbReference type="GO" id="GO:0016740">
    <property type="term" value="F:transferase activity"/>
    <property type="evidence" value="ECO:0007669"/>
    <property type="project" value="UniProtKB-KW"/>
</dbReference>
<feature type="transmembrane region" description="Helical" evidence="7">
    <location>
        <begin position="31"/>
        <end position="50"/>
    </location>
</feature>
<keyword evidence="5 7" id="KW-1133">Transmembrane helix</keyword>
<keyword evidence="2" id="KW-1003">Cell membrane</keyword>
<evidence type="ECO:0000256" key="4">
    <source>
        <dbReference type="ARBA" id="ARBA00022692"/>
    </source>
</evidence>
<dbReference type="RefSeq" id="WP_346240171.1">
    <property type="nucleotide sequence ID" value="NZ_JAZHYP010000001.1"/>
</dbReference>
<feature type="transmembrane region" description="Helical" evidence="7">
    <location>
        <begin position="62"/>
        <end position="82"/>
    </location>
</feature>
<dbReference type="InterPro" id="IPR017850">
    <property type="entry name" value="Alkaline_phosphatase_core_sf"/>
</dbReference>
<dbReference type="Pfam" id="PF00884">
    <property type="entry name" value="Sulfatase"/>
    <property type="match status" value="1"/>
</dbReference>
<name>A0ABV0A6H6_9FLAO</name>
<evidence type="ECO:0000256" key="2">
    <source>
        <dbReference type="ARBA" id="ARBA00022475"/>
    </source>
</evidence>
<keyword evidence="6 7" id="KW-0472">Membrane</keyword>
<dbReference type="CDD" id="cd16017">
    <property type="entry name" value="LptA"/>
    <property type="match status" value="1"/>
</dbReference>
<dbReference type="EMBL" id="JAZHYP010000001">
    <property type="protein sequence ID" value="MEN3322628.1"/>
    <property type="molecule type" value="Genomic_DNA"/>
</dbReference>
<keyword evidence="10" id="KW-1185">Reference proteome</keyword>
<evidence type="ECO:0000256" key="3">
    <source>
        <dbReference type="ARBA" id="ARBA00022679"/>
    </source>
</evidence>
<dbReference type="Proteomes" id="UP001416393">
    <property type="component" value="Unassembled WGS sequence"/>
</dbReference>
<keyword evidence="4 7" id="KW-0812">Transmembrane</keyword>
<proteinExistence type="predicted"/>
<organism evidence="9 10">
    <name type="scientific">Mariniflexile soesokkakense</name>
    <dbReference type="NCBI Taxonomy" id="1343160"/>
    <lineage>
        <taxon>Bacteria</taxon>
        <taxon>Pseudomonadati</taxon>
        <taxon>Bacteroidota</taxon>
        <taxon>Flavobacteriia</taxon>
        <taxon>Flavobacteriales</taxon>
        <taxon>Flavobacteriaceae</taxon>
        <taxon>Mariniflexile</taxon>
    </lineage>
</organism>
<keyword evidence="3 9" id="KW-0808">Transferase</keyword>
<dbReference type="Gene3D" id="3.40.720.10">
    <property type="entry name" value="Alkaline Phosphatase, subunit A"/>
    <property type="match status" value="1"/>
</dbReference>
<dbReference type="InterPro" id="IPR058130">
    <property type="entry name" value="PEA_transf_C"/>
</dbReference>
<evidence type="ECO:0000256" key="7">
    <source>
        <dbReference type="SAM" id="Phobius"/>
    </source>
</evidence>
<evidence type="ECO:0000259" key="8">
    <source>
        <dbReference type="Pfam" id="PF00884"/>
    </source>
</evidence>
<dbReference type="SUPFAM" id="SSF53649">
    <property type="entry name" value="Alkaline phosphatase-like"/>
    <property type="match status" value="1"/>
</dbReference>
<gene>
    <name evidence="9" type="ORF">VP395_02725</name>
</gene>
<evidence type="ECO:0000256" key="5">
    <source>
        <dbReference type="ARBA" id="ARBA00022989"/>
    </source>
</evidence>